<name>A0AAD7FY86_9AGAR</name>
<keyword evidence="1" id="KW-0694">RNA-binding</keyword>
<keyword evidence="5" id="KW-1185">Reference proteome</keyword>
<dbReference type="PANTHER" id="PTHR13452">
    <property type="entry name" value="THUMP DOMAIN CONTAINING PROTEIN 1-RELATED"/>
    <property type="match status" value="1"/>
</dbReference>
<evidence type="ECO:0000313" key="4">
    <source>
        <dbReference type="EMBL" id="KAJ7650066.1"/>
    </source>
</evidence>
<dbReference type="FunFam" id="3.30.2300.10:FF:000001">
    <property type="entry name" value="THUMP domain-containing protein 1"/>
    <property type="match status" value="1"/>
</dbReference>
<organism evidence="4 5">
    <name type="scientific">Roridomyces roridus</name>
    <dbReference type="NCBI Taxonomy" id="1738132"/>
    <lineage>
        <taxon>Eukaryota</taxon>
        <taxon>Fungi</taxon>
        <taxon>Dikarya</taxon>
        <taxon>Basidiomycota</taxon>
        <taxon>Agaricomycotina</taxon>
        <taxon>Agaricomycetes</taxon>
        <taxon>Agaricomycetidae</taxon>
        <taxon>Agaricales</taxon>
        <taxon>Marasmiineae</taxon>
        <taxon>Mycenaceae</taxon>
        <taxon>Roridomyces</taxon>
    </lineage>
</organism>
<gene>
    <name evidence="4" type="ORF">FB45DRAFT_886822</name>
</gene>
<dbReference type="CDD" id="cd11717">
    <property type="entry name" value="THUMP_THUMPD1_like"/>
    <property type="match status" value="1"/>
</dbReference>
<sequence length="273" mass="30589">MSSKRPSTSQGGSDRRKKKYRPDGTAIHGKRNIDGPGIWVTCIKGKEKHAVGELYELFNTLGSELWPETKEGDDSDSEPEEELSIEAQIASELSAMKKPKHEQRFANCQTNTACLVFISCKPPIDPVQLVATHLRRVQETGITHTRHSLRFSPVSASCVTNIPEIQAVCRKLFEPIFGESSEKKFKYKIEMRIRNHTTITRMTLIEAIAQTIPPGHSVDLKDPELVIIVEVFKAVCGVSVVQDYNKLQRFNSVEIANKHNKSGSSDETPSRMD</sequence>
<dbReference type="GO" id="GO:0003723">
    <property type="term" value="F:RNA binding"/>
    <property type="evidence" value="ECO:0007669"/>
    <property type="project" value="UniProtKB-UniRule"/>
</dbReference>
<dbReference type="PROSITE" id="PS51165">
    <property type="entry name" value="THUMP"/>
    <property type="match status" value="1"/>
</dbReference>
<dbReference type="InterPro" id="IPR004114">
    <property type="entry name" value="THUMP_dom"/>
</dbReference>
<accession>A0AAD7FY86</accession>
<dbReference type="PANTHER" id="PTHR13452:SF10">
    <property type="entry name" value="THUMP DOMAIN-CONTAINING PROTEIN 1"/>
    <property type="match status" value="1"/>
</dbReference>
<comment type="caution">
    <text evidence="4">The sequence shown here is derived from an EMBL/GenBank/DDBJ whole genome shotgun (WGS) entry which is preliminary data.</text>
</comment>
<evidence type="ECO:0000259" key="3">
    <source>
        <dbReference type="PROSITE" id="PS51165"/>
    </source>
</evidence>
<evidence type="ECO:0000256" key="2">
    <source>
        <dbReference type="SAM" id="MobiDB-lite"/>
    </source>
</evidence>
<evidence type="ECO:0000256" key="1">
    <source>
        <dbReference type="PROSITE-ProRule" id="PRU00529"/>
    </source>
</evidence>
<dbReference type="GO" id="GO:0006400">
    <property type="term" value="P:tRNA modification"/>
    <property type="evidence" value="ECO:0007669"/>
    <property type="project" value="InterPro"/>
</dbReference>
<dbReference type="Pfam" id="PF02926">
    <property type="entry name" value="THUMP"/>
    <property type="match status" value="1"/>
</dbReference>
<proteinExistence type="predicted"/>
<evidence type="ECO:0000313" key="5">
    <source>
        <dbReference type="Proteomes" id="UP001221142"/>
    </source>
</evidence>
<dbReference type="Gene3D" id="3.30.2300.10">
    <property type="entry name" value="THUMP superfamily"/>
    <property type="match status" value="1"/>
</dbReference>
<feature type="domain" description="THUMP" evidence="3">
    <location>
        <begin position="136"/>
        <end position="242"/>
    </location>
</feature>
<feature type="compositionally biased region" description="Polar residues" evidence="2">
    <location>
        <begin position="1"/>
        <end position="12"/>
    </location>
</feature>
<dbReference type="SMART" id="SM00981">
    <property type="entry name" value="THUMP"/>
    <property type="match status" value="1"/>
</dbReference>
<dbReference type="InterPro" id="IPR040183">
    <property type="entry name" value="THUMPD1-like"/>
</dbReference>
<feature type="region of interest" description="Disordered" evidence="2">
    <location>
        <begin position="1"/>
        <end position="32"/>
    </location>
</feature>
<dbReference type="EMBL" id="JARKIF010000001">
    <property type="protein sequence ID" value="KAJ7650066.1"/>
    <property type="molecule type" value="Genomic_DNA"/>
</dbReference>
<reference evidence="4" key="1">
    <citation type="submission" date="2023-03" db="EMBL/GenBank/DDBJ databases">
        <title>Massive genome expansion in bonnet fungi (Mycena s.s.) driven by repeated elements and novel gene families across ecological guilds.</title>
        <authorList>
            <consortium name="Lawrence Berkeley National Laboratory"/>
            <person name="Harder C.B."/>
            <person name="Miyauchi S."/>
            <person name="Viragh M."/>
            <person name="Kuo A."/>
            <person name="Thoen E."/>
            <person name="Andreopoulos B."/>
            <person name="Lu D."/>
            <person name="Skrede I."/>
            <person name="Drula E."/>
            <person name="Henrissat B."/>
            <person name="Morin E."/>
            <person name="Kohler A."/>
            <person name="Barry K."/>
            <person name="LaButti K."/>
            <person name="Morin E."/>
            <person name="Salamov A."/>
            <person name="Lipzen A."/>
            <person name="Mereny Z."/>
            <person name="Hegedus B."/>
            <person name="Baldrian P."/>
            <person name="Stursova M."/>
            <person name="Weitz H."/>
            <person name="Taylor A."/>
            <person name="Grigoriev I.V."/>
            <person name="Nagy L.G."/>
            <person name="Martin F."/>
            <person name="Kauserud H."/>
        </authorList>
    </citation>
    <scope>NUCLEOTIDE SEQUENCE</scope>
    <source>
        <strain evidence="4">9284</strain>
    </source>
</reference>
<protein>
    <recommendedName>
        <fullName evidence="3">THUMP domain-containing protein</fullName>
    </recommendedName>
</protein>
<dbReference type="AlphaFoldDB" id="A0AAD7FY86"/>
<dbReference type="Proteomes" id="UP001221142">
    <property type="component" value="Unassembled WGS sequence"/>
</dbReference>
<dbReference type="SUPFAM" id="SSF143437">
    <property type="entry name" value="THUMP domain-like"/>
    <property type="match status" value="1"/>
</dbReference>